<accession>A0AB35KHU1</accession>
<dbReference type="RefSeq" id="WP_278200414.1">
    <property type="nucleotide sequence ID" value="NZ_JAOWLO010000023.1"/>
</dbReference>
<reference evidence="1" key="2">
    <citation type="journal article" date="2023" name="Food Microbiol.">
        <title>Evaluation of the fermentation potential of lactic acid bacteria isolated from herbs, fruits and vegetables as starter cultures in nut-based milk alternatives.</title>
        <authorList>
            <person name="Huang W."/>
            <person name="Dong A."/>
            <person name="Pham H.T."/>
            <person name="Zhou C."/>
            <person name="Huo Z."/>
            <person name="Watjen A.P."/>
            <person name="Prakash S."/>
            <person name="Bang-Berthelsen C.H."/>
            <person name="Turner M.S."/>
        </authorList>
    </citation>
    <scope>NUCLEOTIDE SEQUENCE</scope>
    <source>
        <strain evidence="1">593</strain>
    </source>
</reference>
<name>A0AB35KHU1_9LACT</name>
<dbReference type="EMBL" id="JAOWLO010000023">
    <property type="protein sequence ID" value="MDG5050014.1"/>
    <property type="molecule type" value="Genomic_DNA"/>
</dbReference>
<sequence length="140" mass="15972">MIEIEEKVRESKGFKVLMAMLDEYFGKDNYQIRQYQFEGYSGDDPNVDFRMIVDLPKLKGVSFGVGGSGNREMFRVGGTGSIGIAIPTKNTDHILISGEHGDGLAYALNLKKWYFGVGVENTEKVHEYFDIFMDYYHHLQ</sequence>
<organism evidence="1 2">
    <name type="scientific">Lactococcus lactis</name>
    <dbReference type="NCBI Taxonomy" id="1358"/>
    <lineage>
        <taxon>Bacteria</taxon>
        <taxon>Bacillati</taxon>
        <taxon>Bacillota</taxon>
        <taxon>Bacilli</taxon>
        <taxon>Lactobacillales</taxon>
        <taxon>Streptococcaceae</taxon>
        <taxon>Lactococcus</taxon>
    </lineage>
</organism>
<comment type="caution">
    <text evidence="1">The sequence shown here is derived from an EMBL/GenBank/DDBJ whole genome shotgun (WGS) entry which is preliminary data.</text>
</comment>
<proteinExistence type="predicted"/>
<reference evidence="1" key="1">
    <citation type="submission" date="2022-10" db="EMBL/GenBank/DDBJ databases">
        <authorList>
            <person name="Turner M.S."/>
            <person name="Huang W."/>
        </authorList>
    </citation>
    <scope>NUCLEOTIDE SEQUENCE</scope>
    <source>
        <strain evidence="1">593</strain>
    </source>
</reference>
<dbReference type="AlphaFoldDB" id="A0AB35KHU1"/>
<dbReference type="Proteomes" id="UP001152820">
    <property type="component" value="Unassembled WGS sequence"/>
</dbReference>
<gene>
    <name evidence="1" type="ORF">OGZ38_12830</name>
</gene>
<protein>
    <submittedName>
        <fullName evidence="1">Uncharacterized protein</fullName>
    </submittedName>
</protein>
<evidence type="ECO:0000313" key="1">
    <source>
        <dbReference type="EMBL" id="MDG5050014.1"/>
    </source>
</evidence>
<evidence type="ECO:0000313" key="2">
    <source>
        <dbReference type="Proteomes" id="UP001152820"/>
    </source>
</evidence>